<evidence type="ECO:0000313" key="2">
    <source>
        <dbReference type="EMBL" id="VVA89670.1"/>
    </source>
</evidence>
<evidence type="ECO:0000256" key="1">
    <source>
        <dbReference type="SAM" id="SignalP"/>
    </source>
</evidence>
<dbReference type="Proteomes" id="UP000489600">
    <property type="component" value="Unassembled WGS sequence"/>
</dbReference>
<dbReference type="AlphaFoldDB" id="A0A565AJX5"/>
<reference evidence="2" key="1">
    <citation type="submission" date="2019-07" db="EMBL/GenBank/DDBJ databases">
        <authorList>
            <person name="Dittberner H."/>
        </authorList>
    </citation>
    <scope>NUCLEOTIDE SEQUENCE [LARGE SCALE GENOMIC DNA]</scope>
</reference>
<keyword evidence="1" id="KW-0732">Signal</keyword>
<sequence length="142" mass="15839">MGKQVRASPAIFLLVILLVTTGETTEAKPWWKKVGDSIGGVFGKVGEAVGNFKAVEMGLSLDGGSCVREILSVSTNVFDEWCIAHNDPRAPMYMNIENIPTDVSIGSILKKPIDYIQKHYPNFWKAWSFNQKSKKKKPRRAL</sequence>
<evidence type="ECO:0000313" key="3">
    <source>
        <dbReference type="Proteomes" id="UP000489600"/>
    </source>
</evidence>
<feature type="signal peptide" evidence="1">
    <location>
        <begin position="1"/>
        <end position="27"/>
    </location>
</feature>
<gene>
    <name evidence="2" type="ORF">ANE_LOCUS115</name>
</gene>
<dbReference type="OrthoDB" id="1030473at2759"/>
<dbReference type="EMBL" id="CABITT030000001">
    <property type="protein sequence ID" value="VVA89670.1"/>
    <property type="molecule type" value="Genomic_DNA"/>
</dbReference>
<comment type="caution">
    <text evidence="2">The sequence shown here is derived from an EMBL/GenBank/DDBJ whole genome shotgun (WGS) entry which is preliminary data.</text>
</comment>
<name>A0A565AJX5_9BRAS</name>
<organism evidence="2 3">
    <name type="scientific">Arabis nemorensis</name>
    <dbReference type="NCBI Taxonomy" id="586526"/>
    <lineage>
        <taxon>Eukaryota</taxon>
        <taxon>Viridiplantae</taxon>
        <taxon>Streptophyta</taxon>
        <taxon>Embryophyta</taxon>
        <taxon>Tracheophyta</taxon>
        <taxon>Spermatophyta</taxon>
        <taxon>Magnoliopsida</taxon>
        <taxon>eudicotyledons</taxon>
        <taxon>Gunneridae</taxon>
        <taxon>Pentapetalae</taxon>
        <taxon>rosids</taxon>
        <taxon>malvids</taxon>
        <taxon>Brassicales</taxon>
        <taxon>Brassicaceae</taxon>
        <taxon>Arabideae</taxon>
        <taxon>Arabis</taxon>
    </lineage>
</organism>
<accession>A0A565AJX5</accession>
<proteinExistence type="predicted"/>
<keyword evidence="3" id="KW-1185">Reference proteome</keyword>
<protein>
    <submittedName>
        <fullName evidence="2">Uncharacterized protein</fullName>
    </submittedName>
</protein>
<feature type="chain" id="PRO_5022151576" evidence="1">
    <location>
        <begin position="28"/>
        <end position="142"/>
    </location>
</feature>